<organism evidence="2 3">
    <name type="scientific">Tessaracoccus bendigoensis DSM 12906</name>
    <dbReference type="NCBI Taxonomy" id="1123357"/>
    <lineage>
        <taxon>Bacteria</taxon>
        <taxon>Bacillati</taxon>
        <taxon>Actinomycetota</taxon>
        <taxon>Actinomycetes</taxon>
        <taxon>Propionibacteriales</taxon>
        <taxon>Propionibacteriaceae</taxon>
        <taxon>Tessaracoccus</taxon>
    </lineage>
</organism>
<protein>
    <submittedName>
        <fullName evidence="2">Uncharacterized protein</fullName>
    </submittedName>
</protein>
<name>A0A1M6NIW0_9ACTN</name>
<dbReference type="EMBL" id="FQZG01000117">
    <property type="protein sequence ID" value="SHJ95688.1"/>
    <property type="molecule type" value="Genomic_DNA"/>
</dbReference>
<proteinExistence type="predicted"/>
<keyword evidence="1" id="KW-1133">Transmembrane helix</keyword>
<sequence length="65" mass="7142">MIVGIAIFAIFGSLAFSWAEANPTGPPPTAWVSWIGLPVGLVGLLVTLFGISERIIRRNEKDRYR</sequence>
<keyword evidence="1" id="KW-0812">Transmembrane</keyword>
<keyword evidence="3" id="KW-1185">Reference proteome</keyword>
<dbReference type="AlphaFoldDB" id="A0A1M6NIW0"/>
<dbReference type="Proteomes" id="UP000184512">
    <property type="component" value="Unassembled WGS sequence"/>
</dbReference>
<feature type="transmembrane region" description="Helical" evidence="1">
    <location>
        <begin position="31"/>
        <end position="51"/>
    </location>
</feature>
<evidence type="ECO:0000256" key="1">
    <source>
        <dbReference type="SAM" id="Phobius"/>
    </source>
</evidence>
<accession>A0A1M6NIW0</accession>
<evidence type="ECO:0000313" key="2">
    <source>
        <dbReference type="EMBL" id="SHJ95688.1"/>
    </source>
</evidence>
<evidence type="ECO:0000313" key="3">
    <source>
        <dbReference type="Proteomes" id="UP000184512"/>
    </source>
</evidence>
<keyword evidence="1" id="KW-0472">Membrane</keyword>
<reference evidence="2 3" key="1">
    <citation type="submission" date="2016-11" db="EMBL/GenBank/DDBJ databases">
        <authorList>
            <person name="Jaros S."/>
            <person name="Januszkiewicz K."/>
            <person name="Wedrychowicz H."/>
        </authorList>
    </citation>
    <scope>NUCLEOTIDE SEQUENCE [LARGE SCALE GENOMIC DNA]</scope>
    <source>
        <strain evidence="2 3">DSM 12906</strain>
    </source>
</reference>
<gene>
    <name evidence="2" type="ORF">SAMN02745244_03649</name>
</gene>